<reference evidence="2" key="1">
    <citation type="submission" date="2022-10" db="EMBL/GenBank/DDBJ databases">
        <authorList>
            <person name="Chen Y."/>
            <person name="Dougan E. K."/>
            <person name="Chan C."/>
            <person name="Rhodes N."/>
            <person name="Thang M."/>
        </authorList>
    </citation>
    <scope>NUCLEOTIDE SEQUENCE</scope>
</reference>
<feature type="transmembrane region" description="Helical" evidence="1">
    <location>
        <begin position="365"/>
        <end position="383"/>
    </location>
</feature>
<dbReference type="EMBL" id="CAMXCT030006734">
    <property type="protein sequence ID" value="CAL4806502.1"/>
    <property type="molecule type" value="Genomic_DNA"/>
</dbReference>
<protein>
    <submittedName>
        <fullName evidence="2">Uncharacterized protein</fullName>
    </submittedName>
</protein>
<evidence type="ECO:0000256" key="1">
    <source>
        <dbReference type="SAM" id="Phobius"/>
    </source>
</evidence>
<feature type="transmembrane region" description="Helical" evidence="1">
    <location>
        <begin position="184"/>
        <end position="204"/>
    </location>
</feature>
<sequence>MSAMKVHRGSRALMRSGVPLVASMSGLAFISCRPSDTPRALQAPAAQATPAQAPATPAQTAAALLLGVAAGVSASGASASSRTRPAVRCSPVGTETVEKEALETVSTVETETLEETTLEVDASGVARANWQDTAIRRMWTRADAWHVHAISGGLHTIIGLFYLLDILVGDVVRLNGGQWSEHVPFELVLASMVFGAVNAVSGLQPTLLPRPTETLPQLLGFGEDGNLQAAGFVNTAGFYFFLTYQSLRVLPEYPVWLQPLDPVFSATAFVAIFHAIFLINSWVSRGKLSREFAVGMSAPLLLNVPVSLHLVFQGQWWVEALSAAYPGWPEVFFSANYALAWAGSMVTLVLSLYERKVCDLQQRALMTVFLGLITFTVIPLRVIRLRTRPACDSCCPSEAALLVPQWFQTDQMVMLTLNPP</sequence>
<gene>
    <name evidence="2" type="ORF">C1SCF055_LOCUS43705</name>
</gene>
<dbReference type="EMBL" id="CAMXCT020006734">
    <property type="protein sequence ID" value="CAL1172565.1"/>
    <property type="molecule type" value="Genomic_DNA"/>
</dbReference>
<dbReference type="PROSITE" id="PS51257">
    <property type="entry name" value="PROKAR_LIPOPROTEIN"/>
    <property type="match status" value="1"/>
</dbReference>
<dbReference type="Proteomes" id="UP001152797">
    <property type="component" value="Unassembled WGS sequence"/>
</dbReference>
<feature type="transmembrane region" description="Helical" evidence="1">
    <location>
        <begin position="262"/>
        <end position="280"/>
    </location>
</feature>
<keyword evidence="1" id="KW-0812">Transmembrane</keyword>
<feature type="transmembrane region" description="Helical" evidence="1">
    <location>
        <begin position="292"/>
        <end position="312"/>
    </location>
</feature>
<evidence type="ECO:0000313" key="3">
    <source>
        <dbReference type="EMBL" id="CAL4806502.1"/>
    </source>
</evidence>
<evidence type="ECO:0000313" key="4">
    <source>
        <dbReference type="Proteomes" id="UP001152797"/>
    </source>
</evidence>
<dbReference type="EMBL" id="CAMXCT010006734">
    <property type="protein sequence ID" value="CAI4019190.1"/>
    <property type="molecule type" value="Genomic_DNA"/>
</dbReference>
<feature type="transmembrane region" description="Helical" evidence="1">
    <location>
        <begin position="225"/>
        <end position="242"/>
    </location>
</feature>
<feature type="transmembrane region" description="Helical" evidence="1">
    <location>
        <begin position="332"/>
        <end position="353"/>
    </location>
</feature>
<organism evidence="2">
    <name type="scientific">Cladocopium goreaui</name>
    <dbReference type="NCBI Taxonomy" id="2562237"/>
    <lineage>
        <taxon>Eukaryota</taxon>
        <taxon>Sar</taxon>
        <taxon>Alveolata</taxon>
        <taxon>Dinophyceae</taxon>
        <taxon>Suessiales</taxon>
        <taxon>Symbiodiniaceae</taxon>
        <taxon>Cladocopium</taxon>
    </lineage>
</organism>
<name>A0A9P1GQV5_9DINO</name>
<proteinExistence type="predicted"/>
<accession>A0A9P1GQV5</accession>
<dbReference type="AlphaFoldDB" id="A0A9P1GQV5"/>
<keyword evidence="4" id="KW-1185">Reference proteome</keyword>
<dbReference type="OrthoDB" id="202590at2759"/>
<feature type="transmembrane region" description="Helical" evidence="1">
    <location>
        <begin position="145"/>
        <end position="164"/>
    </location>
</feature>
<comment type="caution">
    <text evidence="2">The sequence shown here is derived from an EMBL/GenBank/DDBJ whole genome shotgun (WGS) entry which is preliminary data.</text>
</comment>
<keyword evidence="1" id="KW-0472">Membrane</keyword>
<keyword evidence="1" id="KW-1133">Transmembrane helix</keyword>
<reference evidence="3 4" key="2">
    <citation type="submission" date="2024-05" db="EMBL/GenBank/DDBJ databases">
        <authorList>
            <person name="Chen Y."/>
            <person name="Shah S."/>
            <person name="Dougan E. K."/>
            <person name="Thang M."/>
            <person name="Chan C."/>
        </authorList>
    </citation>
    <scope>NUCLEOTIDE SEQUENCE [LARGE SCALE GENOMIC DNA]</scope>
</reference>
<evidence type="ECO:0000313" key="2">
    <source>
        <dbReference type="EMBL" id="CAI4019190.1"/>
    </source>
</evidence>